<dbReference type="GO" id="GO:0006235">
    <property type="term" value="P:dTTP biosynthetic process"/>
    <property type="evidence" value="ECO:0007669"/>
    <property type="project" value="TreeGrafter"/>
</dbReference>
<dbReference type="GO" id="GO:0005634">
    <property type="term" value="C:nucleus"/>
    <property type="evidence" value="ECO:0007669"/>
    <property type="project" value="TreeGrafter"/>
</dbReference>
<dbReference type="GO" id="GO:0006227">
    <property type="term" value="P:dUDP biosynthetic process"/>
    <property type="evidence" value="ECO:0007669"/>
    <property type="project" value="TreeGrafter"/>
</dbReference>
<dbReference type="PANTHER" id="PTHR10344:SF1">
    <property type="entry name" value="THYMIDYLATE KINASE"/>
    <property type="match status" value="1"/>
</dbReference>
<comment type="caution">
    <text evidence="4">The sequence shown here is derived from an EMBL/GenBank/DDBJ whole genome shotgun (WGS) entry which is preliminary data.</text>
</comment>
<dbReference type="Proteomes" id="UP001381693">
    <property type="component" value="Unassembled WGS sequence"/>
</dbReference>
<evidence type="ECO:0000256" key="2">
    <source>
        <dbReference type="SAM" id="MobiDB-lite"/>
    </source>
</evidence>
<dbReference type="InterPro" id="IPR027417">
    <property type="entry name" value="P-loop_NTPase"/>
</dbReference>
<dbReference type="Pfam" id="PF02223">
    <property type="entry name" value="Thymidylate_kin"/>
    <property type="match status" value="1"/>
</dbReference>
<dbReference type="AlphaFoldDB" id="A0AAN8WZF3"/>
<evidence type="ECO:0000259" key="3">
    <source>
        <dbReference type="Pfam" id="PF02223"/>
    </source>
</evidence>
<name>A0AAN8WZF3_HALRR</name>
<dbReference type="Gene3D" id="3.40.50.300">
    <property type="entry name" value="P-loop containing nucleotide triphosphate hydrolases"/>
    <property type="match status" value="1"/>
</dbReference>
<organism evidence="4 5">
    <name type="scientific">Halocaridina rubra</name>
    <name type="common">Hawaiian red shrimp</name>
    <dbReference type="NCBI Taxonomy" id="373956"/>
    <lineage>
        <taxon>Eukaryota</taxon>
        <taxon>Metazoa</taxon>
        <taxon>Ecdysozoa</taxon>
        <taxon>Arthropoda</taxon>
        <taxon>Crustacea</taxon>
        <taxon>Multicrustacea</taxon>
        <taxon>Malacostraca</taxon>
        <taxon>Eumalacostraca</taxon>
        <taxon>Eucarida</taxon>
        <taxon>Decapoda</taxon>
        <taxon>Pleocyemata</taxon>
        <taxon>Caridea</taxon>
        <taxon>Atyoidea</taxon>
        <taxon>Atyidae</taxon>
        <taxon>Halocaridina</taxon>
    </lineage>
</organism>
<sequence length="91" mass="9751">MGSDDGPHSNSSTHITGNKRGSMIVLEGCDRTGKTTQAHKLVESLSGSGRPATFMRFPDRTTHIGGIINSYLGNGSELEDHAIHLLFSANR</sequence>
<accession>A0AAN8WZF3</accession>
<comment type="similarity">
    <text evidence="1">Belongs to the thymidylate kinase family.</text>
</comment>
<evidence type="ECO:0000256" key="1">
    <source>
        <dbReference type="ARBA" id="ARBA00009776"/>
    </source>
</evidence>
<evidence type="ECO:0000313" key="5">
    <source>
        <dbReference type="Proteomes" id="UP001381693"/>
    </source>
</evidence>
<evidence type="ECO:0000313" key="4">
    <source>
        <dbReference type="EMBL" id="KAK7073772.1"/>
    </source>
</evidence>
<dbReference type="SUPFAM" id="SSF52540">
    <property type="entry name" value="P-loop containing nucleoside triphosphate hydrolases"/>
    <property type="match status" value="1"/>
</dbReference>
<protein>
    <recommendedName>
        <fullName evidence="3">Thymidylate kinase-like domain-containing protein</fullName>
    </recommendedName>
</protein>
<dbReference type="InterPro" id="IPR039430">
    <property type="entry name" value="Thymidylate_kin-like_dom"/>
</dbReference>
<reference evidence="4 5" key="1">
    <citation type="submission" date="2023-11" db="EMBL/GenBank/DDBJ databases">
        <title>Halocaridina rubra genome assembly.</title>
        <authorList>
            <person name="Smith C."/>
        </authorList>
    </citation>
    <scope>NUCLEOTIDE SEQUENCE [LARGE SCALE GENOMIC DNA]</scope>
    <source>
        <strain evidence="4">EP-1</strain>
        <tissue evidence="4">Whole</tissue>
    </source>
</reference>
<dbReference type="PANTHER" id="PTHR10344">
    <property type="entry name" value="THYMIDYLATE KINASE"/>
    <property type="match status" value="1"/>
</dbReference>
<gene>
    <name evidence="4" type="ORF">SK128_006789</name>
</gene>
<dbReference type="GO" id="GO:0005739">
    <property type="term" value="C:mitochondrion"/>
    <property type="evidence" value="ECO:0007669"/>
    <property type="project" value="TreeGrafter"/>
</dbReference>
<dbReference type="GO" id="GO:0004798">
    <property type="term" value="F:dTMP kinase activity"/>
    <property type="evidence" value="ECO:0007669"/>
    <property type="project" value="TreeGrafter"/>
</dbReference>
<dbReference type="GO" id="GO:0005829">
    <property type="term" value="C:cytosol"/>
    <property type="evidence" value="ECO:0007669"/>
    <property type="project" value="TreeGrafter"/>
</dbReference>
<dbReference type="GO" id="GO:0004550">
    <property type="term" value="F:nucleoside diphosphate kinase activity"/>
    <property type="evidence" value="ECO:0007669"/>
    <property type="project" value="TreeGrafter"/>
</dbReference>
<feature type="region of interest" description="Disordered" evidence="2">
    <location>
        <begin position="1"/>
        <end position="22"/>
    </location>
</feature>
<dbReference type="GO" id="GO:0006233">
    <property type="term" value="P:dTDP biosynthetic process"/>
    <property type="evidence" value="ECO:0007669"/>
    <property type="project" value="TreeGrafter"/>
</dbReference>
<keyword evidence="5" id="KW-1185">Reference proteome</keyword>
<feature type="domain" description="Thymidylate kinase-like" evidence="3">
    <location>
        <begin position="26"/>
        <end position="91"/>
    </location>
</feature>
<dbReference type="EMBL" id="JAXCGZ010012131">
    <property type="protein sequence ID" value="KAK7073772.1"/>
    <property type="molecule type" value="Genomic_DNA"/>
</dbReference>
<proteinExistence type="inferred from homology"/>